<keyword evidence="2" id="KW-1185">Reference proteome</keyword>
<dbReference type="EMBL" id="JACVXA010000033">
    <property type="protein sequence ID" value="MBE3638827.1"/>
    <property type="molecule type" value="Genomic_DNA"/>
</dbReference>
<organism evidence="1 2">
    <name type="scientific">Mangrovicoccus algicola</name>
    <dbReference type="NCBI Taxonomy" id="2771008"/>
    <lineage>
        <taxon>Bacteria</taxon>
        <taxon>Pseudomonadati</taxon>
        <taxon>Pseudomonadota</taxon>
        <taxon>Alphaproteobacteria</taxon>
        <taxon>Rhodobacterales</taxon>
        <taxon>Paracoccaceae</taxon>
        <taxon>Mangrovicoccus</taxon>
    </lineage>
</organism>
<reference evidence="1" key="1">
    <citation type="submission" date="2020-09" db="EMBL/GenBank/DDBJ databases">
        <title>A novel bacterium of genus Mangrovicoccus, isolated from South China Sea.</title>
        <authorList>
            <person name="Huang H."/>
            <person name="Mo K."/>
            <person name="Hu Y."/>
        </authorList>
    </citation>
    <scope>NUCLEOTIDE SEQUENCE</scope>
    <source>
        <strain evidence="1">HB182678</strain>
    </source>
</reference>
<dbReference type="AlphaFoldDB" id="A0A8J6YWC6"/>
<evidence type="ECO:0000313" key="1">
    <source>
        <dbReference type="EMBL" id="MBE3638827.1"/>
    </source>
</evidence>
<proteinExistence type="predicted"/>
<gene>
    <name evidence="1" type="ORF">ICN82_11505</name>
</gene>
<dbReference type="Proteomes" id="UP000609121">
    <property type="component" value="Unassembled WGS sequence"/>
</dbReference>
<protein>
    <submittedName>
        <fullName evidence="1">Peptide chain release factor 1</fullName>
    </submittedName>
</protein>
<name>A0A8J6YWC6_9RHOB</name>
<evidence type="ECO:0000313" key="2">
    <source>
        <dbReference type="Proteomes" id="UP000609121"/>
    </source>
</evidence>
<sequence length="103" mass="11200">MMQDIYVDTVTAINFNNGIVRMTMVDQDPDSLADGVATLPGESHPEPRLRRKQQVIMPLNGFLYMVSVIKGLVDDPKMQQIISRHVEAGLLPGADAAPPAAAE</sequence>
<comment type="caution">
    <text evidence="1">The sequence shown here is derived from an EMBL/GenBank/DDBJ whole genome shotgun (WGS) entry which is preliminary data.</text>
</comment>
<dbReference type="RefSeq" id="WP_193182849.1">
    <property type="nucleotide sequence ID" value="NZ_JACVXA010000033.1"/>
</dbReference>
<accession>A0A8J6YWC6</accession>